<protein>
    <submittedName>
        <fullName evidence="1">Predicted protein</fullName>
    </submittedName>
</protein>
<dbReference type="Proteomes" id="UP000003824">
    <property type="component" value="Unassembled WGS sequence"/>
</dbReference>
<name>D5ZNZ0_STRV1</name>
<dbReference type="EMBL" id="DS999641">
    <property type="protein sequence ID" value="EFE72271.2"/>
    <property type="molecule type" value="Genomic_DNA"/>
</dbReference>
<sequence>MIVTRAHQLTQRRLRQLLELRQRTGVRLTLPWHTRPTAALADLLDGTDHHLITGLDAALPRPQRPEKGRSTVWWPPGHSHPTRPQLWDWLTLPPPGRGQLVPRPPRVPCPGTDHAPTLVTPAVRADDHNETTHQLAARLHTLAHPLNAAALTTTVLTAASPHRLALIRGTDIHPGVEWA</sequence>
<proteinExistence type="predicted"/>
<accession>D5ZNZ0</accession>
<evidence type="ECO:0000313" key="2">
    <source>
        <dbReference type="Proteomes" id="UP000003824"/>
    </source>
</evidence>
<dbReference type="AlphaFoldDB" id="D5ZNZ0"/>
<reference evidence="2" key="1">
    <citation type="submission" date="2008-12" db="EMBL/GenBank/DDBJ databases">
        <title>Annotation of Streptomyces ghanaensis ATCC 14672.</title>
        <authorList>
            <consortium name="The Broad Institute Genome Sequencing Platform"/>
            <consortium name="Broad Institute Microbial Sequencing Center"/>
            <person name="Fischbach M."/>
            <person name="Ward D."/>
            <person name="Young S."/>
            <person name="Kodira C.D."/>
            <person name="Zeng Q."/>
            <person name="Koehrsen M."/>
            <person name="Godfrey P."/>
            <person name="Alvarado L."/>
            <person name="Berlin A.M."/>
            <person name="Borenstein D."/>
            <person name="Chen Z."/>
            <person name="Engels R."/>
            <person name="Freedman E."/>
            <person name="Gellesch M."/>
            <person name="Goldberg J."/>
            <person name="Griggs A."/>
            <person name="Gujja S."/>
            <person name="Heiman D.I."/>
            <person name="Hepburn T.A."/>
            <person name="Howarth C."/>
            <person name="Jen D."/>
            <person name="Larson L."/>
            <person name="Lewis B."/>
            <person name="Mehta T."/>
            <person name="Park D."/>
            <person name="Pearson M."/>
            <person name="Roberts A."/>
            <person name="Saif S."/>
            <person name="Shea T.D."/>
            <person name="Shenoy N."/>
            <person name="Sisk P."/>
            <person name="Stolte C."/>
            <person name="Sykes S.N."/>
            <person name="Walk T."/>
            <person name="White J."/>
            <person name="Yandava C."/>
            <person name="Straight P."/>
            <person name="Clardy J."/>
            <person name="Hung D."/>
            <person name="Kolter R."/>
            <person name="Mekalanos J."/>
            <person name="Walker S."/>
            <person name="Walsh C.T."/>
            <person name="Wieland B.L.C."/>
            <person name="Ilzarbe M."/>
            <person name="Galagan J."/>
            <person name="Nusbaum C."/>
            <person name="Birren B."/>
        </authorList>
    </citation>
    <scope>NUCLEOTIDE SEQUENCE [LARGE SCALE GENOMIC DNA]</scope>
    <source>
        <strain evidence="2">ATCC 14672 / DSM 40746 / JCM 4963 / KCTC 9882 / NRRL B-12104 / FH 1290</strain>
    </source>
</reference>
<gene>
    <name evidence="1" type="ORF">SSFG_07506</name>
</gene>
<organism evidence="1 2">
    <name type="scientific">Streptomyces viridosporus (strain ATCC 14672 / DSM 40746 / JCM 4963 / KCTC 9882 / NRRL B-12104 / FH 1290)</name>
    <name type="common">Streptomyces ghanaensis</name>
    <dbReference type="NCBI Taxonomy" id="566461"/>
    <lineage>
        <taxon>Bacteria</taxon>
        <taxon>Bacillati</taxon>
        <taxon>Actinomycetota</taxon>
        <taxon>Actinomycetes</taxon>
        <taxon>Kitasatosporales</taxon>
        <taxon>Streptomycetaceae</taxon>
        <taxon>Streptomyces</taxon>
    </lineage>
</organism>
<dbReference type="RefSeq" id="WP_004993740.1">
    <property type="nucleotide sequence ID" value="NZ_DS999641.1"/>
</dbReference>
<evidence type="ECO:0000313" key="1">
    <source>
        <dbReference type="EMBL" id="EFE72271.2"/>
    </source>
</evidence>